<dbReference type="NCBIfam" id="TIGR00254">
    <property type="entry name" value="GGDEF"/>
    <property type="match status" value="1"/>
</dbReference>
<feature type="transmembrane region" description="Helical" evidence="1">
    <location>
        <begin position="160"/>
        <end position="178"/>
    </location>
</feature>
<keyword evidence="1" id="KW-1133">Transmembrane helix</keyword>
<dbReference type="PANTHER" id="PTHR45138:SF9">
    <property type="entry name" value="DIGUANYLATE CYCLASE DGCM-RELATED"/>
    <property type="match status" value="1"/>
</dbReference>
<dbReference type="CDD" id="cd01949">
    <property type="entry name" value="GGDEF"/>
    <property type="match status" value="1"/>
</dbReference>
<dbReference type="PROSITE" id="PS50887">
    <property type="entry name" value="GGDEF"/>
    <property type="match status" value="1"/>
</dbReference>
<feature type="transmembrane region" description="Helical" evidence="1">
    <location>
        <begin position="215"/>
        <end position="235"/>
    </location>
</feature>
<dbReference type="Proteomes" id="UP000619479">
    <property type="component" value="Unassembled WGS sequence"/>
</dbReference>
<feature type="transmembrane region" description="Helical" evidence="1">
    <location>
        <begin position="123"/>
        <end position="140"/>
    </location>
</feature>
<dbReference type="Pfam" id="PF00990">
    <property type="entry name" value="GGDEF"/>
    <property type="match status" value="1"/>
</dbReference>
<dbReference type="AlphaFoldDB" id="A0A919IKZ5"/>
<dbReference type="GO" id="GO:0005886">
    <property type="term" value="C:plasma membrane"/>
    <property type="evidence" value="ECO:0007669"/>
    <property type="project" value="TreeGrafter"/>
</dbReference>
<feature type="transmembrane region" description="Helical" evidence="1">
    <location>
        <begin position="91"/>
        <end position="111"/>
    </location>
</feature>
<evidence type="ECO:0000313" key="4">
    <source>
        <dbReference type="Proteomes" id="UP000619479"/>
    </source>
</evidence>
<dbReference type="PANTHER" id="PTHR45138">
    <property type="entry name" value="REGULATORY COMPONENTS OF SENSORY TRANSDUCTION SYSTEM"/>
    <property type="match status" value="1"/>
</dbReference>
<feature type="domain" description="GGDEF" evidence="2">
    <location>
        <begin position="337"/>
        <end position="470"/>
    </location>
</feature>
<dbReference type="SUPFAM" id="SSF55073">
    <property type="entry name" value="Nucleotide cyclase"/>
    <property type="match status" value="1"/>
</dbReference>
<keyword evidence="4" id="KW-1185">Reference proteome</keyword>
<dbReference type="GO" id="GO:1902201">
    <property type="term" value="P:negative regulation of bacterial-type flagellum-dependent cell motility"/>
    <property type="evidence" value="ECO:0007669"/>
    <property type="project" value="TreeGrafter"/>
</dbReference>
<reference evidence="3" key="1">
    <citation type="submission" date="2021-01" db="EMBL/GenBank/DDBJ databases">
        <title>Whole genome shotgun sequence of Actinoplanes cyaneus NBRC 14990.</title>
        <authorList>
            <person name="Komaki H."/>
            <person name="Tamura T."/>
        </authorList>
    </citation>
    <scope>NUCLEOTIDE SEQUENCE</scope>
    <source>
        <strain evidence="3">NBRC 14990</strain>
    </source>
</reference>
<dbReference type="RefSeq" id="WP_203745619.1">
    <property type="nucleotide sequence ID" value="NZ_BAAAUC010000045.1"/>
</dbReference>
<dbReference type="InterPro" id="IPR050469">
    <property type="entry name" value="Diguanylate_Cyclase"/>
</dbReference>
<feature type="transmembrane region" description="Helical" evidence="1">
    <location>
        <begin position="60"/>
        <end position="79"/>
    </location>
</feature>
<dbReference type="SMART" id="SM00267">
    <property type="entry name" value="GGDEF"/>
    <property type="match status" value="1"/>
</dbReference>
<proteinExistence type="predicted"/>
<dbReference type="GO" id="GO:0043709">
    <property type="term" value="P:cell adhesion involved in single-species biofilm formation"/>
    <property type="evidence" value="ECO:0007669"/>
    <property type="project" value="TreeGrafter"/>
</dbReference>
<evidence type="ECO:0000259" key="2">
    <source>
        <dbReference type="PROSITE" id="PS50887"/>
    </source>
</evidence>
<dbReference type="GO" id="GO:0052621">
    <property type="term" value="F:diguanylate cyclase activity"/>
    <property type="evidence" value="ECO:0007669"/>
    <property type="project" value="TreeGrafter"/>
</dbReference>
<protein>
    <recommendedName>
        <fullName evidence="2">GGDEF domain-containing protein</fullName>
    </recommendedName>
</protein>
<dbReference type="EMBL" id="BOMH01000041">
    <property type="protein sequence ID" value="GID67659.1"/>
    <property type="molecule type" value="Genomic_DNA"/>
</dbReference>
<accession>A0A919IKZ5</accession>
<gene>
    <name evidence="3" type="ORF">Acy02nite_55400</name>
</gene>
<evidence type="ECO:0000256" key="1">
    <source>
        <dbReference type="SAM" id="Phobius"/>
    </source>
</evidence>
<feature type="transmembrane region" description="Helical" evidence="1">
    <location>
        <begin position="7"/>
        <end position="26"/>
    </location>
</feature>
<dbReference type="InterPro" id="IPR043128">
    <property type="entry name" value="Rev_trsase/Diguanyl_cyclase"/>
</dbReference>
<feature type="transmembrane region" description="Helical" evidence="1">
    <location>
        <begin position="190"/>
        <end position="209"/>
    </location>
</feature>
<feature type="transmembrane region" description="Helical" evidence="1">
    <location>
        <begin position="256"/>
        <end position="276"/>
    </location>
</feature>
<dbReference type="FunFam" id="3.30.70.270:FF:000001">
    <property type="entry name" value="Diguanylate cyclase domain protein"/>
    <property type="match status" value="1"/>
</dbReference>
<evidence type="ECO:0000313" key="3">
    <source>
        <dbReference type="EMBL" id="GID67659.1"/>
    </source>
</evidence>
<dbReference type="Gene3D" id="3.30.70.270">
    <property type="match status" value="1"/>
</dbReference>
<keyword evidence="1" id="KW-0812">Transmembrane</keyword>
<comment type="caution">
    <text evidence="3">The sequence shown here is derived from an EMBL/GenBank/DDBJ whole genome shotgun (WGS) entry which is preliminary data.</text>
</comment>
<feature type="transmembrane region" description="Helical" evidence="1">
    <location>
        <begin position="32"/>
        <end position="53"/>
    </location>
</feature>
<dbReference type="InterPro" id="IPR029787">
    <property type="entry name" value="Nucleotide_cyclase"/>
</dbReference>
<keyword evidence="1" id="KW-0472">Membrane</keyword>
<organism evidence="3 4">
    <name type="scientific">Actinoplanes cyaneus</name>
    <dbReference type="NCBI Taxonomy" id="52696"/>
    <lineage>
        <taxon>Bacteria</taxon>
        <taxon>Bacillati</taxon>
        <taxon>Actinomycetota</taxon>
        <taxon>Actinomycetes</taxon>
        <taxon>Micromonosporales</taxon>
        <taxon>Micromonosporaceae</taxon>
        <taxon>Actinoplanes</taxon>
    </lineage>
</organism>
<dbReference type="InterPro" id="IPR000160">
    <property type="entry name" value="GGDEF_dom"/>
</dbReference>
<name>A0A919IKZ5_9ACTN</name>
<feature type="transmembrane region" description="Helical" evidence="1">
    <location>
        <begin position="282"/>
        <end position="303"/>
    </location>
</feature>
<sequence length="470" mass="49061">MLLSSPWIRYVAVAVTISVAYVIATVTGAPEAVTAGLSAVSVAAGVTAVLLGIRRYRPGAVWPWLLAGSLVLATVGTLLPPGVLQGRPPSVADVCFLSVTAGGAVTLLLILRKRNPGRDLAGLLDAAIITVSAGLFWWIFLIDPIVAGTDVELATRLVAAAYPLGDLMLAALGARLLLDTGRKSVAVHSITGYLGLTVVPDTISTLGTLSGSTHGHALAAALWVISPLMLGLSCMHPSMRELDAPSPVPTPDMGPLRLTTLALASLLAPATLLAQYVRGAALHVPLICAICGVLFLLVIGRLAGLVADMRRMATTDGLTGLRTRRYFQEALVHAGHRDHAVILFDIDHFKQVNDTYGHDAGDRVLREVGARLNGAVRAQDVIARYGGEEFAVLLPHTSPAEARAVAARIHATVRAAPIPVTATESVTVTVSVGVACTPTDVTESARLPLLADQLLYRAKEAGRDQVAVAA</sequence>